<evidence type="ECO:0000259" key="1">
    <source>
        <dbReference type="Pfam" id="PF22936"/>
    </source>
</evidence>
<sequence>MTHDWALFKDLKPITITKVRIGNGDHIAVKGKGTIAISTNISTKTISDVLFVPDIDKNLLSVGQLIEKGFKVSFEDKHYLIHNANGQKVFRVKMRYKSFSLDPTEEEQAAYSTEEDVTQKWHKRLGHCHL</sequence>
<evidence type="ECO:0000313" key="2">
    <source>
        <dbReference type="EMBL" id="RVW77853.1"/>
    </source>
</evidence>
<accession>A0A438H0D4</accession>
<protein>
    <recommendedName>
        <fullName evidence="1">Retrovirus-related Pol polyprotein from transposon TNT 1-94-like beta-barrel domain-containing protein</fullName>
    </recommendedName>
</protein>
<gene>
    <name evidence="2" type="ORF">CK203_054313</name>
</gene>
<feature type="domain" description="Retrovirus-related Pol polyprotein from transposon TNT 1-94-like beta-barrel" evidence="1">
    <location>
        <begin position="1"/>
        <end position="70"/>
    </location>
</feature>
<evidence type="ECO:0000313" key="3">
    <source>
        <dbReference type="Proteomes" id="UP000288805"/>
    </source>
</evidence>
<proteinExistence type="predicted"/>
<dbReference type="EMBL" id="QGNW01000305">
    <property type="protein sequence ID" value="RVW77853.1"/>
    <property type="molecule type" value="Genomic_DNA"/>
</dbReference>
<name>A0A438H0D4_VITVI</name>
<organism evidence="2 3">
    <name type="scientific">Vitis vinifera</name>
    <name type="common">Grape</name>
    <dbReference type="NCBI Taxonomy" id="29760"/>
    <lineage>
        <taxon>Eukaryota</taxon>
        <taxon>Viridiplantae</taxon>
        <taxon>Streptophyta</taxon>
        <taxon>Embryophyta</taxon>
        <taxon>Tracheophyta</taxon>
        <taxon>Spermatophyta</taxon>
        <taxon>Magnoliopsida</taxon>
        <taxon>eudicotyledons</taxon>
        <taxon>Gunneridae</taxon>
        <taxon>Pentapetalae</taxon>
        <taxon>rosids</taxon>
        <taxon>Vitales</taxon>
        <taxon>Vitaceae</taxon>
        <taxon>Viteae</taxon>
        <taxon>Vitis</taxon>
    </lineage>
</organism>
<dbReference type="InterPro" id="IPR054722">
    <property type="entry name" value="PolX-like_BBD"/>
</dbReference>
<dbReference type="Proteomes" id="UP000288805">
    <property type="component" value="Unassembled WGS sequence"/>
</dbReference>
<reference evidence="2 3" key="1">
    <citation type="journal article" date="2018" name="PLoS Genet.">
        <title>Population sequencing reveals clonal diversity and ancestral inbreeding in the grapevine cultivar Chardonnay.</title>
        <authorList>
            <person name="Roach M.J."/>
            <person name="Johnson D.L."/>
            <person name="Bohlmann J."/>
            <person name="van Vuuren H.J."/>
            <person name="Jones S.J."/>
            <person name="Pretorius I.S."/>
            <person name="Schmidt S.A."/>
            <person name="Borneman A.R."/>
        </authorList>
    </citation>
    <scope>NUCLEOTIDE SEQUENCE [LARGE SCALE GENOMIC DNA]</scope>
    <source>
        <strain evidence="3">cv. Chardonnay</strain>
        <tissue evidence="2">Leaf</tissue>
    </source>
</reference>
<comment type="caution">
    <text evidence="2">The sequence shown here is derived from an EMBL/GenBank/DDBJ whole genome shotgun (WGS) entry which is preliminary data.</text>
</comment>
<dbReference type="Pfam" id="PF22936">
    <property type="entry name" value="Pol_BBD"/>
    <property type="match status" value="1"/>
</dbReference>
<dbReference type="AlphaFoldDB" id="A0A438H0D4"/>